<reference evidence="2" key="1">
    <citation type="journal article" date="2021" name="ISME J.">
        <title>Evolutionary origin and ecological implication of a unique nif island in free-living Bradyrhizobium lineages.</title>
        <authorList>
            <person name="Tao J."/>
        </authorList>
    </citation>
    <scope>NUCLEOTIDE SEQUENCE [LARGE SCALE GENOMIC DNA]</scope>
    <source>
        <strain evidence="2">SZCCT0434</strain>
    </source>
</reference>
<keyword evidence="1" id="KW-0489">Methyltransferase</keyword>
<dbReference type="SUPFAM" id="SSF53335">
    <property type="entry name" value="S-adenosyl-L-methionine-dependent methyltransferases"/>
    <property type="match status" value="1"/>
</dbReference>
<comment type="caution">
    <text evidence="1">The sequence shown here is derived from an EMBL/GenBank/DDBJ whole genome shotgun (WGS) entry which is preliminary data.</text>
</comment>
<dbReference type="Gene3D" id="3.40.50.150">
    <property type="entry name" value="Vaccinia Virus protein VP39"/>
    <property type="match status" value="1"/>
</dbReference>
<evidence type="ECO:0000313" key="2">
    <source>
        <dbReference type="Proteomes" id="UP001315278"/>
    </source>
</evidence>
<dbReference type="Pfam" id="PF13578">
    <property type="entry name" value="Methyltransf_24"/>
    <property type="match status" value="1"/>
</dbReference>
<accession>A0ABS5FWM6</accession>
<proteinExistence type="predicted"/>
<keyword evidence="1" id="KW-0808">Transferase</keyword>
<dbReference type="Proteomes" id="UP001315278">
    <property type="component" value="Unassembled WGS sequence"/>
</dbReference>
<dbReference type="RefSeq" id="WP_212399552.1">
    <property type="nucleotide sequence ID" value="NZ_JAFCJH010000067.1"/>
</dbReference>
<dbReference type="InterPro" id="IPR029063">
    <property type="entry name" value="SAM-dependent_MTases_sf"/>
</dbReference>
<dbReference type="EMBL" id="JAFCJH010000067">
    <property type="protein sequence ID" value="MBR0800964.1"/>
    <property type="molecule type" value="Genomic_DNA"/>
</dbReference>
<protein>
    <submittedName>
        <fullName evidence="1">Class I SAM-dependent methyltransferase</fullName>
    </submittedName>
</protein>
<organism evidence="1 2">
    <name type="scientific">Bradyrhizobium jicamae</name>
    <dbReference type="NCBI Taxonomy" id="280332"/>
    <lineage>
        <taxon>Bacteria</taxon>
        <taxon>Pseudomonadati</taxon>
        <taxon>Pseudomonadota</taxon>
        <taxon>Alphaproteobacteria</taxon>
        <taxon>Hyphomicrobiales</taxon>
        <taxon>Nitrobacteraceae</taxon>
        <taxon>Bradyrhizobium</taxon>
    </lineage>
</organism>
<gene>
    <name evidence="1" type="ORF">JQ615_36960</name>
</gene>
<sequence length="247" mass="27929">MHEMLGVSEPCSAATEFWSLWPDVIGELQAKGILAGPESFKGWNDGDAGFLRAIWCLTRHLRPRHVVETGVARGISSRFILEALERNGAGHLWSIDHLPLEHRWHEQIGVAVGDRYPDRWSFIKGSSKRRLPAIFSQLGQIDLFVHDSLHSEHNVRFEIDRAWAALRPGGAIVVDDIDANWGFKSFVQEFSGHRSLICEAEPLHPDRRRFNKKGMFGIILKEPTASASDNQRPFRPNGIGTELRLLL</sequence>
<name>A0ABS5FWM6_9BRAD</name>
<evidence type="ECO:0000313" key="1">
    <source>
        <dbReference type="EMBL" id="MBR0800964.1"/>
    </source>
</evidence>
<dbReference type="GO" id="GO:0032259">
    <property type="term" value="P:methylation"/>
    <property type="evidence" value="ECO:0007669"/>
    <property type="project" value="UniProtKB-KW"/>
</dbReference>
<dbReference type="GO" id="GO:0008168">
    <property type="term" value="F:methyltransferase activity"/>
    <property type="evidence" value="ECO:0007669"/>
    <property type="project" value="UniProtKB-KW"/>
</dbReference>
<keyword evidence="2" id="KW-1185">Reference proteome</keyword>